<evidence type="ECO:0000256" key="11">
    <source>
        <dbReference type="HAMAP-Rule" id="MF_01220"/>
    </source>
</evidence>
<gene>
    <name evidence="11" type="primary">pyrH</name>
    <name evidence="13" type="ORF">NAS2_0156</name>
</gene>
<feature type="binding site" evidence="11">
    <location>
        <position position="52"/>
    </location>
    <ligand>
        <name>ATP</name>
        <dbReference type="ChEBI" id="CHEBI:30616"/>
    </ligand>
</feature>
<keyword evidence="7 11" id="KW-0418">Kinase</keyword>
<feature type="binding site" evidence="11">
    <location>
        <position position="150"/>
    </location>
    <ligand>
        <name>ATP</name>
        <dbReference type="ChEBI" id="CHEBI:30616"/>
    </ligand>
</feature>
<evidence type="ECO:0000259" key="12">
    <source>
        <dbReference type="Pfam" id="PF00696"/>
    </source>
</evidence>
<dbReference type="InterPro" id="IPR001048">
    <property type="entry name" value="Asp/Glu/Uridylate_kinase"/>
</dbReference>
<dbReference type="GO" id="GO:0006225">
    <property type="term" value="P:UDP biosynthetic process"/>
    <property type="evidence" value="ECO:0007669"/>
    <property type="project" value="TreeGrafter"/>
</dbReference>
<dbReference type="EC" id="2.7.4.22" evidence="11"/>
<dbReference type="GO" id="GO:0044210">
    <property type="term" value="P:'de novo' CTP biosynthetic process"/>
    <property type="evidence" value="ECO:0007669"/>
    <property type="project" value="UniProtKB-UniRule"/>
</dbReference>
<dbReference type="Gene3D" id="3.40.1160.10">
    <property type="entry name" value="Acetylglutamate kinase-like"/>
    <property type="match status" value="1"/>
</dbReference>
<organism evidence="13 14">
    <name type="scientific">Conexivisphaera calida</name>
    <dbReference type="NCBI Taxonomy" id="1874277"/>
    <lineage>
        <taxon>Archaea</taxon>
        <taxon>Nitrososphaerota</taxon>
        <taxon>Conexivisphaeria</taxon>
        <taxon>Conexivisphaerales</taxon>
        <taxon>Conexivisphaeraceae</taxon>
        <taxon>Conexivisphaera</taxon>
    </lineage>
</organism>
<sequence length="226" mass="23754">MDRFAVVKVSGAVFDLQNRGGEMVRRVADQLRGASEEGWRVAAVAGGGSVARLYIRAARELGASEAALDQLGILITRANAELLIAALGGVAYPSVPQTLEELLAASASNRSIIVMGGLQPGQSTNAVAALAAESLGAALLVNATDVDGVYTDDPRKNPSAKRLESVGVEELTQLLSGSEHKAGTYELLDHVSLRILERSRIPTVVTSYEGILAAIRGEKVGTRIMY</sequence>
<dbReference type="PANTHER" id="PTHR42833:SF4">
    <property type="entry name" value="URIDYLATE KINASE PUMPKIN, CHLOROPLASTIC"/>
    <property type="match status" value="1"/>
</dbReference>
<comment type="subcellular location">
    <subcellularLocation>
        <location evidence="1 11">Cytoplasm</location>
    </subcellularLocation>
</comment>
<dbReference type="UniPathway" id="UPA00159">
    <property type="reaction ID" value="UER00275"/>
</dbReference>
<reference evidence="13 14" key="1">
    <citation type="journal article" date="2019" name="ISME J.">
        <title>Isolation and characterization of a thermophilic sulfur- and iron-reducing thaumarchaeote from a terrestrial acidic hot spring.</title>
        <authorList>
            <person name="Kato S."/>
            <person name="Itoh T."/>
            <person name="Yuki M."/>
            <person name="Nagamori M."/>
            <person name="Ohnishi M."/>
            <person name="Uematsu K."/>
            <person name="Suzuki K."/>
            <person name="Takashina T."/>
            <person name="Ohkuma M."/>
        </authorList>
    </citation>
    <scope>NUCLEOTIDE SEQUENCE [LARGE SCALE GENOMIC DNA]</scope>
    <source>
        <strain evidence="13 14">NAS-02</strain>
    </source>
</reference>
<keyword evidence="5 11" id="KW-0808">Transferase</keyword>
<evidence type="ECO:0000256" key="1">
    <source>
        <dbReference type="ARBA" id="ARBA00004496"/>
    </source>
</evidence>
<feature type="binding site" evidence="11">
    <location>
        <position position="47"/>
    </location>
    <ligand>
        <name>UMP</name>
        <dbReference type="ChEBI" id="CHEBI:57865"/>
    </ligand>
</feature>
<dbReference type="NCBIfam" id="TIGR02076">
    <property type="entry name" value="pyrH_arch"/>
    <property type="match status" value="1"/>
</dbReference>
<accession>A0A4P2VBR3</accession>
<keyword evidence="9 11" id="KW-0665">Pyrimidine biosynthesis</keyword>
<feature type="binding site" evidence="11">
    <location>
        <position position="48"/>
    </location>
    <ligand>
        <name>ATP</name>
        <dbReference type="ChEBI" id="CHEBI:30616"/>
    </ligand>
</feature>
<evidence type="ECO:0000256" key="5">
    <source>
        <dbReference type="ARBA" id="ARBA00022679"/>
    </source>
</evidence>
<dbReference type="GeneID" id="55583976"/>
<comment type="caution">
    <text evidence="11">Lacks conserved residue(s) required for the propagation of feature annotation.</text>
</comment>
<dbReference type="SUPFAM" id="SSF53633">
    <property type="entry name" value="Carbamate kinase-like"/>
    <property type="match status" value="1"/>
</dbReference>
<comment type="activity regulation">
    <text evidence="11">Inhibited by UTP.</text>
</comment>
<evidence type="ECO:0000256" key="9">
    <source>
        <dbReference type="ARBA" id="ARBA00022975"/>
    </source>
</evidence>
<evidence type="ECO:0000256" key="7">
    <source>
        <dbReference type="ARBA" id="ARBA00022777"/>
    </source>
</evidence>
<comment type="catalytic activity">
    <reaction evidence="10 11">
        <text>UMP + ATP = UDP + ADP</text>
        <dbReference type="Rhea" id="RHEA:24400"/>
        <dbReference type="ChEBI" id="CHEBI:30616"/>
        <dbReference type="ChEBI" id="CHEBI:57865"/>
        <dbReference type="ChEBI" id="CHEBI:58223"/>
        <dbReference type="ChEBI" id="CHEBI:456216"/>
        <dbReference type="EC" id="2.7.4.22"/>
    </reaction>
</comment>
<feature type="domain" description="Aspartate/glutamate/uridylate kinase" evidence="12">
    <location>
        <begin position="4"/>
        <end position="207"/>
    </location>
</feature>
<keyword evidence="6 11" id="KW-0547">Nucleotide-binding</keyword>
<feature type="binding site" evidence="11">
    <location>
        <begin position="118"/>
        <end position="124"/>
    </location>
    <ligand>
        <name>UMP</name>
        <dbReference type="ChEBI" id="CHEBI:57865"/>
    </ligand>
</feature>
<feature type="binding site" evidence="11">
    <location>
        <position position="153"/>
    </location>
    <ligand>
        <name>ATP</name>
        <dbReference type="ChEBI" id="CHEBI:30616"/>
    </ligand>
</feature>
<dbReference type="Proteomes" id="UP000509448">
    <property type="component" value="Chromosome"/>
</dbReference>
<dbReference type="GO" id="GO:0005737">
    <property type="term" value="C:cytoplasm"/>
    <property type="evidence" value="ECO:0007669"/>
    <property type="project" value="UniProtKB-SubCell"/>
</dbReference>
<feature type="binding site" evidence="11">
    <location>
        <position position="144"/>
    </location>
    <ligand>
        <name>ATP</name>
        <dbReference type="ChEBI" id="CHEBI:30616"/>
    </ligand>
</feature>
<dbReference type="EMBL" id="AP018732">
    <property type="protein sequence ID" value="BBE41557.1"/>
    <property type="molecule type" value="Genomic_DNA"/>
</dbReference>
<evidence type="ECO:0000256" key="2">
    <source>
        <dbReference type="ARBA" id="ARBA00004791"/>
    </source>
</evidence>
<dbReference type="GO" id="GO:0005524">
    <property type="term" value="F:ATP binding"/>
    <property type="evidence" value="ECO:0007669"/>
    <property type="project" value="UniProtKB-KW"/>
</dbReference>
<dbReference type="InterPro" id="IPR011818">
    <property type="entry name" value="Uridylate_kinase_arch/spir"/>
</dbReference>
<dbReference type="InterPro" id="IPR011817">
    <property type="entry name" value="Uridylate_kinase"/>
</dbReference>
<keyword evidence="14" id="KW-1185">Reference proteome</keyword>
<dbReference type="OrthoDB" id="372251at2157"/>
<dbReference type="InterPro" id="IPR036393">
    <property type="entry name" value="AceGlu_kinase-like_sf"/>
</dbReference>
<keyword evidence="8 11" id="KW-0067">ATP-binding</keyword>
<dbReference type="AlphaFoldDB" id="A0A4P2VBR3"/>
<dbReference type="RefSeq" id="WP_174447892.1">
    <property type="nucleotide sequence ID" value="NZ_AP018732.1"/>
</dbReference>
<name>A0A4P2VBR3_9ARCH</name>
<evidence type="ECO:0000256" key="3">
    <source>
        <dbReference type="ARBA" id="ARBA00007614"/>
    </source>
</evidence>
<evidence type="ECO:0000256" key="8">
    <source>
        <dbReference type="ARBA" id="ARBA00022840"/>
    </source>
</evidence>
<dbReference type="GO" id="GO:0033862">
    <property type="term" value="F:UMP kinase activity"/>
    <property type="evidence" value="ECO:0007669"/>
    <property type="project" value="UniProtKB-EC"/>
</dbReference>
<keyword evidence="4 11" id="KW-0963">Cytoplasm</keyword>
<evidence type="ECO:0000313" key="13">
    <source>
        <dbReference type="EMBL" id="BBE41557.1"/>
    </source>
</evidence>
<evidence type="ECO:0000256" key="10">
    <source>
        <dbReference type="ARBA" id="ARBA00047767"/>
    </source>
</evidence>
<evidence type="ECO:0000256" key="4">
    <source>
        <dbReference type="ARBA" id="ARBA00022490"/>
    </source>
</evidence>
<dbReference type="KEGG" id="ccai:NAS2_0156"/>
<comment type="subunit">
    <text evidence="11">Homohexamer.</text>
</comment>
<evidence type="ECO:0000256" key="6">
    <source>
        <dbReference type="ARBA" id="ARBA00022741"/>
    </source>
</evidence>
<comment type="function">
    <text evidence="11">Catalyzes the reversible phosphorylation of UMP to UDP.</text>
</comment>
<comment type="similarity">
    <text evidence="3 11">Belongs to the UMP kinase family.</text>
</comment>
<dbReference type="PIRSF" id="PIRSF005650">
    <property type="entry name" value="Uridylate_kin"/>
    <property type="match status" value="1"/>
</dbReference>
<dbReference type="PANTHER" id="PTHR42833">
    <property type="entry name" value="URIDYLATE KINASE"/>
    <property type="match status" value="1"/>
</dbReference>
<protein>
    <recommendedName>
        <fullName evidence="11">Uridylate kinase</fullName>
        <shortName evidence="11">UK</shortName>
        <ecNumber evidence="11">2.7.4.22</ecNumber>
    </recommendedName>
    <alternativeName>
        <fullName evidence="11">Uridine monophosphate kinase</fullName>
        <shortName evidence="11">UMP kinase</shortName>
        <shortName evidence="11">UMPK</shortName>
    </alternativeName>
</protein>
<proteinExistence type="inferred from homology"/>
<comment type="pathway">
    <text evidence="2 11">Pyrimidine metabolism; CTP biosynthesis via de novo pathway; UDP from UMP (UMPK route): step 1/1.</text>
</comment>
<evidence type="ECO:0000313" key="14">
    <source>
        <dbReference type="Proteomes" id="UP000509448"/>
    </source>
</evidence>
<feature type="binding site" evidence="11">
    <location>
        <position position="69"/>
    </location>
    <ligand>
        <name>UMP</name>
        <dbReference type="ChEBI" id="CHEBI:57865"/>
    </ligand>
</feature>
<dbReference type="Pfam" id="PF00696">
    <property type="entry name" value="AA_kinase"/>
    <property type="match status" value="1"/>
</dbReference>
<dbReference type="HAMAP" id="MF_01220_A">
    <property type="entry name" value="PyrH_A"/>
    <property type="match status" value="1"/>
</dbReference>